<dbReference type="InterPro" id="IPR038352">
    <property type="entry name" value="Imelysin_sf"/>
</dbReference>
<dbReference type="AlphaFoldDB" id="A0A5D9D9Q3"/>
<dbReference type="CDD" id="cd14659">
    <property type="entry name" value="Imelysin-like_IPPA"/>
    <property type="match status" value="1"/>
</dbReference>
<dbReference type="Pfam" id="PF09375">
    <property type="entry name" value="Peptidase_M75"/>
    <property type="match status" value="1"/>
</dbReference>
<dbReference type="RefSeq" id="WP_149321119.1">
    <property type="nucleotide sequence ID" value="NZ_JARWAH010000001.1"/>
</dbReference>
<feature type="chain" id="PRO_5023015809" evidence="3">
    <location>
        <begin position="23"/>
        <end position="340"/>
    </location>
</feature>
<evidence type="ECO:0000313" key="6">
    <source>
        <dbReference type="Proteomes" id="UP000324260"/>
    </source>
</evidence>
<dbReference type="GO" id="GO:0030313">
    <property type="term" value="C:cell envelope"/>
    <property type="evidence" value="ECO:0007669"/>
    <property type="project" value="UniProtKB-SubCell"/>
</dbReference>
<evidence type="ECO:0000256" key="2">
    <source>
        <dbReference type="ARBA" id="ARBA00022729"/>
    </source>
</evidence>
<evidence type="ECO:0000256" key="3">
    <source>
        <dbReference type="SAM" id="SignalP"/>
    </source>
</evidence>
<accession>A0A5D9D9Q3</accession>
<dbReference type="OrthoDB" id="5729110at2"/>
<reference evidence="5 6" key="1">
    <citation type="submission" date="2019-08" db="EMBL/GenBank/DDBJ databases">
        <title>Draft Genome Sequence of Halomonas eurihalina Isolated from Preserved Hide-surface.</title>
        <authorList>
            <person name="Hussain S.A."/>
            <person name="Xu A."/>
            <person name="Sarker M."/>
            <person name="Sommers C."/>
        </authorList>
    </citation>
    <scope>NUCLEOTIDE SEQUENCE [LARGE SCALE GENOMIC DNA]</scope>
    <source>
        <strain evidence="5 6">MS1</strain>
    </source>
</reference>
<protein>
    <submittedName>
        <fullName evidence="5">Imelysin family protein</fullName>
    </submittedName>
</protein>
<proteinExistence type="predicted"/>
<evidence type="ECO:0000256" key="1">
    <source>
        <dbReference type="ARBA" id="ARBA00004196"/>
    </source>
</evidence>
<dbReference type="EMBL" id="VTPU01000003">
    <property type="protein sequence ID" value="TZG40718.1"/>
    <property type="molecule type" value="Genomic_DNA"/>
</dbReference>
<keyword evidence="2 3" id="KW-0732">Signal</keyword>
<evidence type="ECO:0000259" key="4">
    <source>
        <dbReference type="Pfam" id="PF09375"/>
    </source>
</evidence>
<gene>
    <name evidence="5" type="ORF">FZZ93_04400</name>
</gene>
<feature type="domain" description="Imelysin-like" evidence="4">
    <location>
        <begin position="39"/>
        <end position="320"/>
    </location>
</feature>
<dbReference type="InterPro" id="IPR034984">
    <property type="entry name" value="Imelysin-like_IPPA"/>
</dbReference>
<dbReference type="Gene3D" id="1.20.1420.20">
    <property type="entry name" value="M75 peptidase, HXXE motif"/>
    <property type="match status" value="1"/>
</dbReference>
<name>A0A5D9D9Q3_HALER</name>
<organism evidence="5 6">
    <name type="scientific">Halomonas eurihalina</name>
    <dbReference type="NCBI Taxonomy" id="42566"/>
    <lineage>
        <taxon>Bacteria</taxon>
        <taxon>Pseudomonadati</taxon>
        <taxon>Pseudomonadota</taxon>
        <taxon>Gammaproteobacteria</taxon>
        <taxon>Oceanospirillales</taxon>
        <taxon>Halomonadaceae</taxon>
        <taxon>Halomonas</taxon>
    </lineage>
</organism>
<comment type="subcellular location">
    <subcellularLocation>
        <location evidence="1">Cell envelope</location>
    </subcellularLocation>
</comment>
<dbReference type="InterPro" id="IPR018976">
    <property type="entry name" value="Imelysin-like"/>
</dbReference>
<feature type="signal peptide" evidence="3">
    <location>
        <begin position="1"/>
        <end position="22"/>
    </location>
</feature>
<evidence type="ECO:0000313" key="5">
    <source>
        <dbReference type="EMBL" id="TZG40718.1"/>
    </source>
</evidence>
<comment type="caution">
    <text evidence="5">The sequence shown here is derived from an EMBL/GenBank/DDBJ whole genome shotgun (WGS) entry which is preliminary data.</text>
</comment>
<keyword evidence="6" id="KW-1185">Reference proteome</keyword>
<sequence>MFKRLGRIGLAALTLATAPLMANEDTAQARERWYQAIDQRYGVLSDASERLEASAIRFCQQPDTPHRKRLNQDWMDAYQAWQAVRFVDFGPIEQQSRAWQLQFWPDRKNLVGRKMQAWLAADQPPTAEQIAGDSVATQGFPALEYLLFDEHMKANTLSQPVACGLMKAIANHLADGTSALRSDWQRFAEHYRTTRSYTDATLHGALRALETLEDKRLGDPMGLTGGAANGYLAEAWRSGRSIRLIEGTLHGLEDTFLPGLKTLLSSRGQAELADDFRELLDRTRHRAAEMSPGLAPILDDSAAFSDLQGLYVQVGQLRRQLEEIGGTLGLVRGFNASDGD</sequence>
<dbReference type="Proteomes" id="UP000324260">
    <property type="component" value="Unassembled WGS sequence"/>
</dbReference>